<keyword evidence="3" id="KW-1185">Reference proteome</keyword>
<feature type="compositionally biased region" description="Polar residues" evidence="1">
    <location>
        <begin position="25"/>
        <end position="38"/>
    </location>
</feature>
<feature type="region of interest" description="Disordered" evidence="1">
    <location>
        <begin position="84"/>
        <end position="108"/>
    </location>
</feature>
<feature type="region of interest" description="Disordered" evidence="1">
    <location>
        <begin position="15"/>
        <end position="63"/>
    </location>
</feature>
<organism evidence="2 3">
    <name type="scientific">Massarina eburnea CBS 473.64</name>
    <dbReference type="NCBI Taxonomy" id="1395130"/>
    <lineage>
        <taxon>Eukaryota</taxon>
        <taxon>Fungi</taxon>
        <taxon>Dikarya</taxon>
        <taxon>Ascomycota</taxon>
        <taxon>Pezizomycotina</taxon>
        <taxon>Dothideomycetes</taxon>
        <taxon>Pleosporomycetidae</taxon>
        <taxon>Pleosporales</taxon>
        <taxon>Massarineae</taxon>
        <taxon>Massarinaceae</taxon>
        <taxon>Massarina</taxon>
    </lineage>
</organism>
<proteinExistence type="predicted"/>
<reference evidence="2" key="1">
    <citation type="journal article" date="2020" name="Stud. Mycol.">
        <title>101 Dothideomycetes genomes: a test case for predicting lifestyles and emergence of pathogens.</title>
        <authorList>
            <person name="Haridas S."/>
            <person name="Albert R."/>
            <person name="Binder M."/>
            <person name="Bloem J."/>
            <person name="Labutti K."/>
            <person name="Salamov A."/>
            <person name="Andreopoulos B."/>
            <person name="Baker S."/>
            <person name="Barry K."/>
            <person name="Bills G."/>
            <person name="Bluhm B."/>
            <person name="Cannon C."/>
            <person name="Castanera R."/>
            <person name="Culley D."/>
            <person name="Daum C."/>
            <person name="Ezra D."/>
            <person name="Gonzalez J."/>
            <person name="Henrissat B."/>
            <person name="Kuo A."/>
            <person name="Liang C."/>
            <person name="Lipzen A."/>
            <person name="Lutzoni F."/>
            <person name="Magnuson J."/>
            <person name="Mondo S."/>
            <person name="Nolan M."/>
            <person name="Ohm R."/>
            <person name="Pangilinan J."/>
            <person name="Park H.-J."/>
            <person name="Ramirez L."/>
            <person name="Alfaro M."/>
            <person name="Sun H."/>
            <person name="Tritt A."/>
            <person name="Yoshinaga Y."/>
            <person name="Zwiers L.-H."/>
            <person name="Turgeon B."/>
            <person name="Goodwin S."/>
            <person name="Spatafora J."/>
            <person name="Crous P."/>
            <person name="Grigoriev I."/>
        </authorList>
    </citation>
    <scope>NUCLEOTIDE SEQUENCE</scope>
    <source>
        <strain evidence="2">CBS 473.64</strain>
    </source>
</reference>
<evidence type="ECO:0000313" key="3">
    <source>
        <dbReference type="Proteomes" id="UP000799753"/>
    </source>
</evidence>
<evidence type="ECO:0000313" key="2">
    <source>
        <dbReference type="EMBL" id="KAF2639374.1"/>
    </source>
</evidence>
<sequence>MSYSDLSAYNHLYPGHFNSDPVSIDNDNGSRASFSNSEGPGPEDSVSQAGKAHGSSSNYTNDAPVLEPELAFALDDAIIGQNPFGSFSRGENTDPYGEEEQEEEAKVEVIDRQPTRDTGPMEYQPQTTKYSENILKVHLLHHDSGKTWKGCLRGITWKGCAHGLVDIVRLKPWRTGLGCCSPTGCCEACECKNCCAVLYCPCCEYDLRERLEGRMLMLVNSCSSEVCIDGQG</sequence>
<accession>A0A6A6RZJ0</accession>
<dbReference type="AlphaFoldDB" id="A0A6A6RZJ0"/>
<evidence type="ECO:0000256" key="1">
    <source>
        <dbReference type="SAM" id="MobiDB-lite"/>
    </source>
</evidence>
<dbReference type="OrthoDB" id="10567004at2759"/>
<dbReference type="EMBL" id="MU006787">
    <property type="protein sequence ID" value="KAF2639374.1"/>
    <property type="molecule type" value="Genomic_DNA"/>
</dbReference>
<protein>
    <submittedName>
        <fullName evidence="2">Uncharacterized protein</fullName>
    </submittedName>
</protein>
<name>A0A6A6RZJ0_9PLEO</name>
<gene>
    <name evidence="2" type="ORF">P280DRAFT_60209</name>
</gene>
<dbReference type="Proteomes" id="UP000799753">
    <property type="component" value="Unassembled WGS sequence"/>
</dbReference>